<accession>A0A1L0C0A2</accession>
<dbReference type="InterPro" id="IPR002925">
    <property type="entry name" value="Dienelactn_hydro"/>
</dbReference>
<dbReference type="OrthoDB" id="17560at2759"/>
<sequence>MASKPPGQCCIETNFHEGTTQGKLETIFGLDTYVVGNSESRFIVIATDIYGHKYNNVRLIADQFAKDGYKVYVPDILKGDPVVPGDDLPKWLQNHTLEITEPIYVGFLSKLREEVGKSAFIGSVGYCFGAKYVIRQLSADGLIDAGAIAHPSFVGIEEVAEIKKPLLISAAETDSIFPAELRRQTEDKLVEIGARYQLTLFSGVAHGYAVRGDMSDPVVKYSAEKTLSDQIVWFGLF</sequence>
<keyword evidence="5" id="KW-1185">Reference proteome</keyword>
<dbReference type="Pfam" id="PF01738">
    <property type="entry name" value="DLH"/>
    <property type="match status" value="1"/>
</dbReference>
<name>A0A1L0C0A2_9ASCO</name>
<evidence type="ECO:0000313" key="2">
    <source>
        <dbReference type="EMBL" id="SGZ56931.1"/>
    </source>
</evidence>
<dbReference type="PANTHER" id="PTHR17630">
    <property type="entry name" value="DIENELACTONE HYDROLASE"/>
    <property type="match status" value="1"/>
</dbReference>
<proteinExistence type="predicted"/>
<dbReference type="STRING" id="45354.A0A1L0C0A2"/>
<dbReference type="AlphaFoldDB" id="A0A1L0C0A2"/>
<evidence type="ECO:0000313" key="3">
    <source>
        <dbReference type="EMBL" id="SGZ57484.1"/>
    </source>
</evidence>
<evidence type="ECO:0000313" key="5">
    <source>
        <dbReference type="Proteomes" id="UP000182334"/>
    </source>
</evidence>
<organism evidence="2 5">
    <name type="scientific">Sungouiella intermedia</name>
    <dbReference type="NCBI Taxonomy" id="45354"/>
    <lineage>
        <taxon>Eukaryota</taxon>
        <taxon>Fungi</taxon>
        <taxon>Dikarya</taxon>
        <taxon>Ascomycota</taxon>
        <taxon>Saccharomycotina</taxon>
        <taxon>Pichiomycetes</taxon>
        <taxon>Metschnikowiaceae</taxon>
        <taxon>Sungouiella</taxon>
    </lineage>
</organism>
<dbReference type="PANTHER" id="PTHR17630:SF44">
    <property type="entry name" value="PROTEIN AIM2"/>
    <property type="match status" value="1"/>
</dbReference>
<dbReference type="EMBL" id="LT635768">
    <property type="protein sequence ID" value="SGZ57484.1"/>
    <property type="molecule type" value="Genomic_DNA"/>
</dbReference>
<dbReference type="GO" id="GO:0016787">
    <property type="term" value="F:hydrolase activity"/>
    <property type="evidence" value="ECO:0007669"/>
    <property type="project" value="InterPro"/>
</dbReference>
<dbReference type="Gene3D" id="3.40.50.1820">
    <property type="entry name" value="alpha/beta hydrolase"/>
    <property type="match status" value="1"/>
</dbReference>
<gene>
    <name evidence="3" type="ORF">SAMEA4029009_CIC11G00000003850</name>
    <name evidence="2" type="ORF">SAMEA4029010_CIC11G00000000317</name>
</gene>
<dbReference type="Proteomes" id="UP000182259">
    <property type="component" value="Chromosome V"/>
</dbReference>
<dbReference type="InterPro" id="IPR029058">
    <property type="entry name" value="AB_hydrolase_fold"/>
</dbReference>
<evidence type="ECO:0000259" key="1">
    <source>
        <dbReference type="Pfam" id="PF01738"/>
    </source>
</evidence>
<feature type="domain" description="Dienelactone hydrolase" evidence="1">
    <location>
        <begin position="31"/>
        <end position="235"/>
    </location>
</feature>
<protein>
    <submittedName>
        <fullName evidence="2">CIC11C00000000317</fullName>
    </submittedName>
    <submittedName>
        <fullName evidence="3">CIC11C00000003850</fullName>
    </submittedName>
</protein>
<reference evidence="4 5" key="1">
    <citation type="submission" date="2016-10" db="EMBL/GenBank/DDBJ databases">
        <authorList>
            <person name="de Groot N.N."/>
        </authorList>
    </citation>
    <scope>NUCLEOTIDE SEQUENCE [LARGE SCALE GENOMIC DNA]</scope>
    <source>
        <strain evidence="2 5">CBS 141442</strain>
        <strain evidence="3 4">PYCC 4715</strain>
    </source>
</reference>
<dbReference type="Proteomes" id="UP000182334">
    <property type="component" value="Chromosome VI"/>
</dbReference>
<dbReference type="SUPFAM" id="SSF53474">
    <property type="entry name" value="alpha/beta-Hydrolases"/>
    <property type="match status" value="1"/>
</dbReference>
<evidence type="ECO:0000313" key="4">
    <source>
        <dbReference type="Proteomes" id="UP000182259"/>
    </source>
</evidence>
<dbReference type="EMBL" id="LT635761">
    <property type="protein sequence ID" value="SGZ56931.1"/>
    <property type="molecule type" value="Genomic_DNA"/>
</dbReference>